<dbReference type="PANTHER" id="PTHR23080">
    <property type="entry name" value="THAP DOMAIN PROTEIN"/>
    <property type="match status" value="1"/>
</dbReference>
<protein>
    <recommendedName>
        <fullName evidence="7">THAP-type domain-containing protein</fullName>
    </recommendedName>
</protein>
<dbReference type="InterPro" id="IPR006612">
    <property type="entry name" value="THAP_Znf"/>
</dbReference>
<dbReference type="Ensembl" id="ENSCCRT00015018708.1">
    <property type="protein sequence ID" value="ENSCCRP00015018059.1"/>
    <property type="gene ID" value="ENSCCRG00015007878.1"/>
</dbReference>
<keyword evidence="5 6" id="KW-0238">DNA-binding</keyword>
<dbReference type="InterPro" id="IPR027806">
    <property type="entry name" value="HARBI1_dom"/>
</dbReference>
<dbReference type="InterPro" id="IPR027805">
    <property type="entry name" value="Transposase_HTH_dom"/>
</dbReference>
<name>A0A8C1T644_CYPCA</name>
<evidence type="ECO:0000313" key="8">
    <source>
        <dbReference type="Ensembl" id="ENSCCRP00015018059.1"/>
    </source>
</evidence>
<evidence type="ECO:0000256" key="4">
    <source>
        <dbReference type="ARBA" id="ARBA00022833"/>
    </source>
</evidence>
<evidence type="ECO:0000313" key="9">
    <source>
        <dbReference type="Proteomes" id="UP000694700"/>
    </source>
</evidence>
<dbReference type="AlphaFoldDB" id="A0A8C1T644"/>
<dbReference type="Pfam" id="PF05485">
    <property type="entry name" value="THAP"/>
    <property type="match status" value="1"/>
</dbReference>
<comment type="cofactor">
    <cofactor evidence="1">
        <name>a divalent metal cation</name>
        <dbReference type="ChEBI" id="CHEBI:60240"/>
    </cofactor>
</comment>
<dbReference type="Proteomes" id="UP000694700">
    <property type="component" value="Unplaced"/>
</dbReference>
<evidence type="ECO:0000256" key="6">
    <source>
        <dbReference type="PROSITE-ProRule" id="PRU00309"/>
    </source>
</evidence>
<feature type="domain" description="THAP-type" evidence="7">
    <location>
        <begin position="1"/>
        <end position="85"/>
    </location>
</feature>
<keyword evidence="3 6" id="KW-0863">Zinc-finger</keyword>
<evidence type="ECO:0000256" key="5">
    <source>
        <dbReference type="ARBA" id="ARBA00023125"/>
    </source>
</evidence>
<dbReference type="SMART" id="SM00980">
    <property type="entry name" value="THAP"/>
    <property type="match status" value="1"/>
</dbReference>
<reference evidence="8" key="1">
    <citation type="submission" date="2025-08" db="UniProtKB">
        <authorList>
            <consortium name="Ensembl"/>
        </authorList>
    </citation>
    <scope>IDENTIFICATION</scope>
</reference>
<sequence length="456" mass="52055">MPKSCCVVSCTSNVFKNPGLKFIPLPCQIKQAERRMLWLQAIKREAPDGGLWDPKTPHTYVCGKHFITGSHVKEPLHPDFVRTVFPHRTVSDPNQKLNRYKHARKREQMSPLLKRKVAKTTAVSPDLPTILDEDHCPVDNDDADDVPDEMRESRNCLSSYSLEENDGKCRQMTGLSWTMFLSLFTFLNQFVKRQGYISLPPRDQLFITLIKLCQNPSFFFLSHVLKMPQTTVRQIFIRWLDLMYGKISILVHWPDRECFLMIPPEMKAQFPRLTAIIDCFEIRTEYPSNLKARAKSYSNYKKWTTVKYLIACSPSGSITFLSNGWGGKASDVHIVRQSGFLSSVYHSPGDQILAERGFTLQDDFALLGVELLTPSFTKGRKQLPGREVEMSRRKSNIRIHIERVIGVLKGRFHILDGPLPRCLVQSARDKNQGQATADKLVNVCAALVNMAQSIIK</sequence>
<dbReference type="Pfam" id="PF13359">
    <property type="entry name" value="DDE_Tnp_4"/>
    <property type="match status" value="1"/>
</dbReference>
<evidence type="ECO:0000259" key="7">
    <source>
        <dbReference type="PROSITE" id="PS50950"/>
    </source>
</evidence>
<dbReference type="PANTHER" id="PTHR23080:SF143">
    <property type="entry name" value="SI:DKEY-56D12.4"/>
    <property type="match status" value="1"/>
</dbReference>
<dbReference type="GO" id="GO:0003677">
    <property type="term" value="F:DNA binding"/>
    <property type="evidence" value="ECO:0007669"/>
    <property type="project" value="UniProtKB-UniRule"/>
</dbReference>
<accession>A0A8C1T644</accession>
<dbReference type="SUPFAM" id="SSF57716">
    <property type="entry name" value="Glucocorticoid receptor-like (DNA-binding domain)"/>
    <property type="match status" value="1"/>
</dbReference>
<proteinExistence type="predicted"/>
<dbReference type="PROSITE" id="PS50950">
    <property type="entry name" value="ZF_THAP"/>
    <property type="match status" value="1"/>
</dbReference>
<keyword evidence="4" id="KW-0862">Zinc</keyword>
<evidence type="ECO:0000256" key="2">
    <source>
        <dbReference type="ARBA" id="ARBA00022723"/>
    </source>
</evidence>
<dbReference type="Pfam" id="PF13613">
    <property type="entry name" value="HTH_Tnp_4"/>
    <property type="match status" value="1"/>
</dbReference>
<keyword evidence="2" id="KW-0479">Metal-binding</keyword>
<evidence type="ECO:0000256" key="3">
    <source>
        <dbReference type="ARBA" id="ARBA00022771"/>
    </source>
</evidence>
<organism evidence="8 9">
    <name type="scientific">Cyprinus carpio</name>
    <name type="common">Common carp</name>
    <dbReference type="NCBI Taxonomy" id="7962"/>
    <lineage>
        <taxon>Eukaryota</taxon>
        <taxon>Metazoa</taxon>
        <taxon>Chordata</taxon>
        <taxon>Craniata</taxon>
        <taxon>Vertebrata</taxon>
        <taxon>Euteleostomi</taxon>
        <taxon>Actinopterygii</taxon>
        <taxon>Neopterygii</taxon>
        <taxon>Teleostei</taxon>
        <taxon>Ostariophysi</taxon>
        <taxon>Cypriniformes</taxon>
        <taxon>Cyprinidae</taxon>
        <taxon>Cyprininae</taxon>
        <taxon>Cyprinus</taxon>
    </lineage>
</organism>
<evidence type="ECO:0000256" key="1">
    <source>
        <dbReference type="ARBA" id="ARBA00001968"/>
    </source>
</evidence>
<dbReference type="GO" id="GO:0008270">
    <property type="term" value="F:zinc ion binding"/>
    <property type="evidence" value="ECO:0007669"/>
    <property type="project" value="UniProtKB-KW"/>
</dbReference>